<sequence>MPNFVQTQQYESSSESDDTMDQQNVPEKTKIKPAQIAIKREEQWSRYFTNKVQDGVKVQYRCNNVKFCGTQCNAVIYLFYPHNSDEVILFRANNEHNILIQELFDMRLAKDVPLGEKRKRGRPRKATQALLID</sequence>
<evidence type="ECO:0000313" key="3">
    <source>
        <dbReference type="Proteomes" id="UP000663865"/>
    </source>
</evidence>
<dbReference type="AlphaFoldDB" id="A0A817ZHW3"/>
<evidence type="ECO:0000256" key="1">
    <source>
        <dbReference type="SAM" id="MobiDB-lite"/>
    </source>
</evidence>
<proteinExistence type="predicted"/>
<dbReference type="Proteomes" id="UP000663865">
    <property type="component" value="Unassembled WGS sequence"/>
</dbReference>
<feature type="region of interest" description="Disordered" evidence="1">
    <location>
        <begin position="1"/>
        <end position="31"/>
    </location>
</feature>
<protein>
    <submittedName>
        <fullName evidence="2">Uncharacterized protein</fullName>
    </submittedName>
</protein>
<reference evidence="2" key="1">
    <citation type="submission" date="2021-02" db="EMBL/GenBank/DDBJ databases">
        <authorList>
            <person name="Nowell W R."/>
        </authorList>
    </citation>
    <scope>NUCLEOTIDE SEQUENCE</scope>
</reference>
<feature type="compositionally biased region" description="Polar residues" evidence="1">
    <location>
        <begin position="1"/>
        <end position="13"/>
    </location>
</feature>
<name>A0A817ZHW3_9BILA</name>
<accession>A0A817ZHW3</accession>
<organism evidence="2 3">
    <name type="scientific">Rotaria socialis</name>
    <dbReference type="NCBI Taxonomy" id="392032"/>
    <lineage>
        <taxon>Eukaryota</taxon>
        <taxon>Metazoa</taxon>
        <taxon>Spiralia</taxon>
        <taxon>Gnathifera</taxon>
        <taxon>Rotifera</taxon>
        <taxon>Eurotatoria</taxon>
        <taxon>Bdelloidea</taxon>
        <taxon>Philodinida</taxon>
        <taxon>Philodinidae</taxon>
        <taxon>Rotaria</taxon>
    </lineage>
</organism>
<dbReference type="EMBL" id="CAJNYV010000928">
    <property type="protein sequence ID" value="CAF3394570.1"/>
    <property type="molecule type" value="Genomic_DNA"/>
</dbReference>
<evidence type="ECO:0000313" key="2">
    <source>
        <dbReference type="EMBL" id="CAF3394570.1"/>
    </source>
</evidence>
<comment type="caution">
    <text evidence="2">The sequence shown here is derived from an EMBL/GenBank/DDBJ whole genome shotgun (WGS) entry which is preliminary data.</text>
</comment>
<gene>
    <name evidence="2" type="ORF">KIK155_LOCUS7530</name>
</gene>